<sequence length="168" mass="19250">MKQCPFNFKTLHEVKIVLSEPSFTVRPKSAPIPKEIEASCAGAIFASLVRMRDDSQHDKLKMAVIQALDFFTEREIYQTTLIVEEILYKKKEINSAELLTLFNYALPICVIGYFISIHHSEWETLVIKSREFFDCIISNGDKQKIIELIVASEYLYAQVENVSGILLT</sequence>
<evidence type="ECO:0000313" key="2">
    <source>
        <dbReference type="Proteomes" id="UP000221980"/>
    </source>
</evidence>
<evidence type="ECO:0000313" key="1">
    <source>
        <dbReference type="EMBL" id="PHM46807.1"/>
    </source>
</evidence>
<reference evidence="1 2" key="1">
    <citation type="journal article" date="2017" name="Nat. Microbiol.">
        <title>Natural product diversity associated with the nematode symbionts Photorhabdus and Xenorhabdus.</title>
        <authorList>
            <person name="Tobias N.J."/>
            <person name="Wolff H."/>
            <person name="Djahanschiri B."/>
            <person name="Grundmann F."/>
            <person name="Kronenwerth M."/>
            <person name="Shi Y.M."/>
            <person name="Simonyi S."/>
            <person name="Grun P."/>
            <person name="Shapiro-Ilan D."/>
            <person name="Pidot S.J."/>
            <person name="Stinear T.P."/>
            <person name="Ebersberger I."/>
            <person name="Bode H.B."/>
        </authorList>
    </citation>
    <scope>NUCLEOTIDE SEQUENCE [LARGE SCALE GENOMIC DNA]</scope>
    <source>
        <strain evidence="1 2">DSM 17902</strain>
    </source>
</reference>
<protein>
    <submittedName>
        <fullName evidence="1">Uncharacterized protein</fullName>
    </submittedName>
</protein>
<dbReference type="Proteomes" id="UP000221980">
    <property type="component" value="Unassembled WGS sequence"/>
</dbReference>
<dbReference type="OrthoDB" id="9801155at2"/>
<dbReference type="EMBL" id="NITZ01000029">
    <property type="protein sequence ID" value="PHM46807.1"/>
    <property type="molecule type" value="Genomic_DNA"/>
</dbReference>
<comment type="caution">
    <text evidence="1">The sequence shown here is derived from an EMBL/GenBank/DDBJ whole genome shotgun (WGS) entry which is preliminary data.</text>
</comment>
<organism evidence="1 2">
    <name type="scientific">Xenorhabdus miraniensis</name>
    <dbReference type="NCBI Taxonomy" id="351674"/>
    <lineage>
        <taxon>Bacteria</taxon>
        <taxon>Pseudomonadati</taxon>
        <taxon>Pseudomonadota</taxon>
        <taxon>Gammaproteobacteria</taxon>
        <taxon>Enterobacterales</taxon>
        <taxon>Morganellaceae</taxon>
        <taxon>Xenorhabdus</taxon>
    </lineage>
</organism>
<dbReference type="RefSeq" id="WP_099115717.1">
    <property type="nucleotide sequence ID" value="NZ_CAWNQI010000061.1"/>
</dbReference>
<accession>A0A2D0JKJ4</accession>
<keyword evidence="2" id="KW-1185">Reference proteome</keyword>
<gene>
    <name evidence="1" type="ORF">Xmir_03847</name>
</gene>
<name>A0A2D0JKJ4_9GAMM</name>
<proteinExistence type="predicted"/>
<dbReference type="AlphaFoldDB" id="A0A2D0JKJ4"/>